<feature type="chain" id="PRO_5040112525" description="Cytochrome b561 domain-containing protein" evidence="8">
    <location>
        <begin position="20"/>
        <end position="503"/>
    </location>
</feature>
<dbReference type="PANTHER" id="PTHR47797:SF1">
    <property type="entry name" value="CYTOCHROME B561 DOMAIN-CONTAINING PROTEIN-RELATED"/>
    <property type="match status" value="1"/>
</dbReference>
<feature type="transmembrane region" description="Helical" evidence="7">
    <location>
        <begin position="376"/>
        <end position="396"/>
    </location>
</feature>
<dbReference type="CDD" id="cd08760">
    <property type="entry name" value="Cyt_b561_FRRS1_like"/>
    <property type="match status" value="1"/>
</dbReference>
<dbReference type="Proteomes" id="UP000756132">
    <property type="component" value="Chromosome 1"/>
</dbReference>
<organism evidence="10 11">
    <name type="scientific">Passalora fulva</name>
    <name type="common">Tomato leaf mold</name>
    <name type="synonym">Cladosporium fulvum</name>
    <dbReference type="NCBI Taxonomy" id="5499"/>
    <lineage>
        <taxon>Eukaryota</taxon>
        <taxon>Fungi</taxon>
        <taxon>Dikarya</taxon>
        <taxon>Ascomycota</taxon>
        <taxon>Pezizomycotina</taxon>
        <taxon>Dothideomycetes</taxon>
        <taxon>Dothideomycetidae</taxon>
        <taxon>Mycosphaerellales</taxon>
        <taxon>Mycosphaerellaceae</taxon>
        <taxon>Fulvia</taxon>
    </lineage>
</organism>
<evidence type="ECO:0000256" key="6">
    <source>
        <dbReference type="ARBA" id="ARBA00023136"/>
    </source>
</evidence>
<dbReference type="RefSeq" id="XP_047755982.1">
    <property type="nucleotide sequence ID" value="XM_047899695.1"/>
</dbReference>
<dbReference type="GO" id="GO:0016020">
    <property type="term" value="C:membrane"/>
    <property type="evidence" value="ECO:0007669"/>
    <property type="project" value="UniProtKB-SubCell"/>
</dbReference>
<feature type="transmembrane region" description="Helical" evidence="7">
    <location>
        <begin position="350"/>
        <end position="370"/>
    </location>
</feature>
<dbReference type="OMA" id="RWHWINQ"/>
<feature type="domain" description="Cytochrome b561" evidence="9">
    <location>
        <begin position="210"/>
        <end position="404"/>
    </location>
</feature>
<dbReference type="Gene3D" id="1.20.120.1770">
    <property type="match status" value="1"/>
</dbReference>
<dbReference type="GeneID" id="71980425"/>
<evidence type="ECO:0000313" key="10">
    <source>
        <dbReference type="EMBL" id="UJO11616.1"/>
    </source>
</evidence>
<dbReference type="Pfam" id="PF03188">
    <property type="entry name" value="Cytochrom_B561"/>
    <property type="match status" value="1"/>
</dbReference>
<name>A0A9Q8L681_PASFU</name>
<evidence type="ECO:0000256" key="5">
    <source>
        <dbReference type="ARBA" id="ARBA00022989"/>
    </source>
</evidence>
<feature type="transmembrane region" description="Helical" evidence="7">
    <location>
        <begin position="312"/>
        <end position="330"/>
    </location>
</feature>
<evidence type="ECO:0000256" key="4">
    <source>
        <dbReference type="ARBA" id="ARBA00022982"/>
    </source>
</evidence>
<keyword evidence="3 7" id="KW-0812">Transmembrane</keyword>
<dbReference type="CDD" id="cd09630">
    <property type="entry name" value="CDH_like_cytochrome"/>
    <property type="match status" value="1"/>
</dbReference>
<reference evidence="10" key="2">
    <citation type="journal article" date="2022" name="Microb. Genom.">
        <title>A chromosome-scale genome assembly of the tomato pathogen Cladosporium fulvum reveals a compartmentalized genome architecture and the presence of a dispensable chromosome.</title>
        <authorList>
            <person name="Zaccaron A.Z."/>
            <person name="Chen L.H."/>
            <person name="Samaras A."/>
            <person name="Stergiopoulos I."/>
        </authorList>
    </citation>
    <scope>NUCLEOTIDE SEQUENCE</scope>
    <source>
        <strain evidence="10">Race5_Kim</strain>
    </source>
</reference>
<dbReference type="EMBL" id="CP090163">
    <property type="protein sequence ID" value="UJO11616.1"/>
    <property type="molecule type" value="Genomic_DNA"/>
</dbReference>
<dbReference type="SMART" id="SM00664">
    <property type="entry name" value="DoH"/>
    <property type="match status" value="1"/>
</dbReference>
<dbReference type="SUPFAM" id="SSF49344">
    <property type="entry name" value="CBD9-like"/>
    <property type="match status" value="1"/>
</dbReference>
<keyword evidence="6 7" id="KW-0472">Membrane</keyword>
<feature type="signal peptide" evidence="8">
    <location>
        <begin position="1"/>
        <end position="19"/>
    </location>
</feature>
<dbReference type="Pfam" id="PF16010">
    <property type="entry name" value="CDH-cyt"/>
    <property type="match status" value="1"/>
</dbReference>
<accession>A0A9Q8L681</accession>
<dbReference type="PROSITE" id="PS50939">
    <property type="entry name" value="CYTOCHROME_B561"/>
    <property type="match status" value="1"/>
</dbReference>
<evidence type="ECO:0000256" key="2">
    <source>
        <dbReference type="ARBA" id="ARBA00022448"/>
    </source>
</evidence>
<evidence type="ECO:0000256" key="7">
    <source>
        <dbReference type="SAM" id="Phobius"/>
    </source>
</evidence>
<proteinExistence type="predicted"/>
<keyword evidence="5 7" id="KW-1133">Transmembrane helix</keyword>
<dbReference type="AlphaFoldDB" id="A0A9Q8L681"/>
<dbReference type="InterPro" id="IPR005018">
    <property type="entry name" value="DOMON_domain"/>
</dbReference>
<keyword evidence="11" id="KW-1185">Reference proteome</keyword>
<comment type="subcellular location">
    <subcellularLocation>
        <location evidence="1">Membrane</location>
    </subcellularLocation>
</comment>
<evidence type="ECO:0000256" key="3">
    <source>
        <dbReference type="ARBA" id="ARBA00022692"/>
    </source>
</evidence>
<feature type="transmembrane region" description="Helical" evidence="7">
    <location>
        <begin position="281"/>
        <end position="300"/>
    </location>
</feature>
<evidence type="ECO:0000256" key="8">
    <source>
        <dbReference type="SAM" id="SignalP"/>
    </source>
</evidence>
<evidence type="ECO:0000259" key="9">
    <source>
        <dbReference type="PROSITE" id="PS50939"/>
    </source>
</evidence>
<sequence>MILRTSLFVFLALLALGFAADREQEQAAGIDDNAKAAYFVLPSAGYVFALNVATNGDVYYHMNAPAKSSWMGVGFGSDMKNTRMLIAYIAEDGHYLTNTARMATGHSEPEWESDIVIEEVHTDTYAPFSNTLSPDGIMITHAVCRNCSSWLGGSIDVNNEAQPFIYALGPNTTLRSNDKNAPLRLHASYGTFNLNMTVATSNTTYGRVPAPQDPGLQVGEGFWAFANYFSSTPYNLGTLAEWAPVAHAVFMCIAFLLIFPLGAISLRLVRRAFVHAAAQMMGIAFVVIGLGLGAYASSLYNKSKHYNSAHQIVGLLVFAALFLQVGLGLAHHMVFMRSGMPTIMGKIHRFLGISIMLLAVVNGGLGFQFSGRSSTAYAAVVAVMVVILGGVTLLVWRYNRQHMYKPEKESYPSAPEYSDRPGEYEMRSAPFAPISNVYTPRTPHFAAPKLDDPENYRQHLVRTNTSQTLGQDSMYMDTPASDKDNPFKAKWEAVPLRGCLHVF</sequence>
<keyword evidence="4" id="KW-0249">Electron transport</keyword>
<dbReference type="OrthoDB" id="19261at2759"/>
<keyword evidence="2" id="KW-0813">Transport</keyword>
<dbReference type="Gene3D" id="2.60.40.1210">
    <property type="entry name" value="Cellobiose dehydrogenase, cytochrome domain"/>
    <property type="match status" value="1"/>
</dbReference>
<dbReference type="SMART" id="SM00665">
    <property type="entry name" value="B561"/>
    <property type="match status" value="1"/>
</dbReference>
<gene>
    <name evidence="10" type="ORF">CLAFUR5_00547</name>
</gene>
<dbReference type="KEGG" id="ffu:CLAFUR5_00547"/>
<dbReference type="InterPro" id="IPR006593">
    <property type="entry name" value="Cyt_b561/ferric_Rdtase_TM"/>
</dbReference>
<keyword evidence="8" id="KW-0732">Signal</keyword>
<feature type="transmembrane region" description="Helical" evidence="7">
    <location>
        <begin position="248"/>
        <end position="269"/>
    </location>
</feature>
<protein>
    <recommendedName>
        <fullName evidence="9">Cytochrome b561 domain-containing protein</fullName>
    </recommendedName>
</protein>
<evidence type="ECO:0000313" key="11">
    <source>
        <dbReference type="Proteomes" id="UP000756132"/>
    </source>
</evidence>
<dbReference type="PANTHER" id="PTHR47797">
    <property type="entry name" value="DEHYDROGENASE, PUTATIVE (AFU_ORTHOLOGUE AFUA_8G05805)-RELATED"/>
    <property type="match status" value="1"/>
</dbReference>
<evidence type="ECO:0000256" key="1">
    <source>
        <dbReference type="ARBA" id="ARBA00004370"/>
    </source>
</evidence>
<dbReference type="InterPro" id="IPR015920">
    <property type="entry name" value="Cellobiose_DH-like_cyt"/>
</dbReference>
<reference evidence="10" key="1">
    <citation type="submission" date="2021-12" db="EMBL/GenBank/DDBJ databases">
        <authorList>
            <person name="Zaccaron A."/>
            <person name="Stergiopoulos I."/>
        </authorList>
    </citation>
    <scope>NUCLEOTIDE SEQUENCE</scope>
    <source>
        <strain evidence="10">Race5_Kim</strain>
    </source>
</reference>